<feature type="domain" description="Surface antigen" evidence="1">
    <location>
        <begin position="87"/>
        <end position="177"/>
    </location>
</feature>
<evidence type="ECO:0000313" key="2">
    <source>
        <dbReference type="EMBL" id="RKF06815.1"/>
    </source>
</evidence>
<protein>
    <recommendedName>
        <fullName evidence="1">Surface antigen domain-containing protein</fullName>
    </recommendedName>
</protein>
<evidence type="ECO:0000313" key="3">
    <source>
        <dbReference type="Proteomes" id="UP000246132"/>
    </source>
</evidence>
<name>A0A3A8AAB1_9HYPH</name>
<organism evidence="2 3">
    <name type="scientific">Oceaniradius stylonematis</name>
    <dbReference type="NCBI Taxonomy" id="2184161"/>
    <lineage>
        <taxon>Bacteria</taxon>
        <taxon>Pseudomonadati</taxon>
        <taxon>Pseudomonadota</taxon>
        <taxon>Alphaproteobacteria</taxon>
        <taxon>Hyphomicrobiales</taxon>
        <taxon>Ahrensiaceae</taxon>
        <taxon>Oceaniradius</taxon>
    </lineage>
</organism>
<evidence type="ECO:0000259" key="1">
    <source>
        <dbReference type="Pfam" id="PF16998"/>
    </source>
</evidence>
<keyword evidence="3" id="KW-1185">Reference proteome</keyword>
<proteinExistence type="predicted"/>
<dbReference type="EMBL" id="QFWV02000005">
    <property type="protein sequence ID" value="RKF06815.1"/>
    <property type="molecule type" value="Genomic_DNA"/>
</dbReference>
<dbReference type="Pfam" id="PF16998">
    <property type="entry name" value="17kDa_Anti_2"/>
    <property type="match status" value="1"/>
</dbReference>
<accession>A0A3A8AAB1</accession>
<comment type="caution">
    <text evidence="2">The sequence shown here is derived from an EMBL/GenBank/DDBJ whole genome shotgun (WGS) entry which is preliminary data.</text>
</comment>
<dbReference type="AlphaFoldDB" id="A0A3A8AAB1"/>
<reference evidence="2 3" key="1">
    <citation type="journal article" date="2018" name="Int. J. Syst. Bacteriol.">
        <title>Oceaniradius stylonemae gen. nov., sp. nov., isolated from a red alga, Stylonema cornu-cervi.</title>
        <authorList>
            <person name="Jeong S."/>
        </authorList>
    </citation>
    <scope>NUCLEOTIDE SEQUENCE [LARGE SCALE GENOMIC DNA]</scope>
    <source>
        <strain evidence="2 3">StC1</strain>
    </source>
</reference>
<dbReference type="Proteomes" id="UP000246132">
    <property type="component" value="Unassembled WGS sequence"/>
</dbReference>
<dbReference type="InterPro" id="IPR032635">
    <property type="entry name" value="Anti_2"/>
</dbReference>
<gene>
    <name evidence="2" type="ORF">DEM25_009190</name>
</gene>
<sequence>MGFVGVAVLTARYRFSCKFTARARAVKARSAVIGHGAAAVVALSALAGCAVGGNPIDDAISTSAISLADPAPSIATDPFAPQRAGDPGDTDRLIDEDTIRLAVTTADLGKLNDGALPWASAATGSSGTITEISQGELAGQTCRRFSATRNAYDGVTLYRGEVCLDPRSGWWTRSLAPAGTLRDAG</sequence>